<dbReference type="STRING" id="930089.W6YM34"/>
<dbReference type="PANTHER" id="PTHR10366:SF562">
    <property type="entry name" value="ALDEHYDE REDUCTASE II (AFU_ORTHOLOGUE AFUA_1G11360)"/>
    <property type="match status" value="1"/>
</dbReference>
<organism evidence="4 5">
    <name type="scientific">Cochliobolus carbonum (strain 26-R-13)</name>
    <name type="common">Maize leaf spot fungus</name>
    <name type="synonym">Bipolaris zeicola</name>
    <dbReference type="NCBI Taxonomy" id="930089"/>
    <lineage>
        <taxon>Eukaryota</taxon>
        <taxon>Fungi</taxon>
        <taxon>Dikarya</taxon>
        <taxon>Ascomycota</taxon>
        <taxon>Pezizomycotina</taxon>
        <taxon>Dothideomycetes</taxon>
        <taxon>Pleosporomycetidae</taxon>
        <taxon>Pleosporales</taxon>
        <taxon>Pleosporineae</taxon>
        <taxon>Pleosporaceae</taxon>
        <taxon>Bipolaris</taxon>
    </lineage>
</organism>
<dbReference type="GO" id="GO:0016616">
    <property type="term" value="F:oxidoreductase activity, acting on the CH-OH group of donors, NAD or NADP as acceptor"/>
    <property type="evidence" value="ECO:0007669"/>
    <property type="project" value="TreeGrafter"/>
</dbReference>
<dbReference type="AlphaFoldDB" id="W6YM34"/>
<dbReference type="GeneID" id="19154628"/>
<evidence type="ECO:0000256" key="1">
    <source>
        <dbReference type="ARBA" id="ARBA00023002"/>
    </source>
</evidence>
<keyword evidence="1" id="KW-0560">Oxidoreductase</keyword>
<dbReference type="InterPro" id="IPR001509">
    <property type="entry name" value="Epimerase_deHydtase"/>
</dbReference>
<dbReference type="KEGG" id="bze:COCCADRAFT_98664"/>
<dbReference type="OrthoDB" id="2735536at2759"/>
<dbReference type="HOGENOM" id="CLU_007383_9_2_1"/>
<name>W6YM34_COCC2</name>
<dbReference type="InterPro" id="IPR036291">
    <property type="entry name" value="NAD(P)-bd_dom_sf"/>
</dbReference>
<evidence type="ECO:0000259" key="3">
    <source>
        <dbReference type="Pfam" id="PF01370"/>
    </source>
</evidence>
<dbReference type="Proteomes" id="UP000053841">
    <property type="component" value="Unassembled WGS sequence"/>
</dbReference>
<evidence type="ECO:0000313" key="4">
    <source>
        <dbReference type="EMBL" id="EUC32461.1"/>
    </source>
</evidence>
<comment type="similarity">
    <text evidence="2">Belongs to the NAD(P)-dependent epimerase/dehydratase family. Dihydroflavonol-4-reductase subfamily.</text>
</comment>
<dbReference type="InterPro" id="IPR050425">
    <property type="entry name" value="NAD(P)_dehydrat-like"/>
</dbReference>
<dbReference type="SUPFAM" id="SSF51735">
    <property type="entry name" value="NAD(P)-binding Rossmann-fold domains"/>
    <property type="match status" value="1"/>
</dbReference>
<gene>
    <name evidence="4" type="ORF">COCCADRAFT_98664</name>
</gene>
<proteinExistence type="inferred from homology"/>
<evidence type="ECO:0000313" key="5">
    <source>
        <dbReference type="Proteomes" id="UP000053841"/>
    </source>
</evidence>
<dbReference type="eggNOG" id="KOG1502">
    <property type="taxonomic scope" value="Eukaryota"/>
</dbReference>
<evidence type="ECO:0000256" key="2">
    <source>
        <dbReference type="ARBA" id="ARBA00023445"/>
    </source>
</evidence>
<dbReference type="EMBL" id="KI964633">
    <property type="protein sequence ID" value="EUC32461.1"/>
    <property type="molecule type" value="Genomic_DNA"/>
</dbReference>
<accession>W6YM34</accession>
<dbReference type="RefSeq" id="XP_007713269.1">
    <property type="nucleotide sequence ID" value="XM_007715079.1"/>
</dbReference>
<feature type="domain" description="NAD-dependent epimerase/dehydratase" evidence="3">
    <location>
        <begin position="15"/>
        <end position="271"/>
    </location>
</feature>
<keyword evidence="5" id="KW-1185">Reference proteome</keyword>
<reference evidence="4 5" key="1">
    <citation type="journal article" date="2013" name="PLoS Genet.">
        <title>Comparative genome structure, secondary metabolite, and effector coding capacity across Cochliobolus pathogens.</title>
        <authorList>
            <person name="Condon B.J."/>
            <person name="Leng Y."/>
            <person name="Wu D."/>
            <person name="Bushley K.E."/>
            <person name="Ohm R.A."/>
            <person name="Otillar R."/>
            <person name="Martin J."/>
            <person name="Schackwitz W."/>
            <person name="Grimwood J."/>
            <person name="MohdZainudin N."/>
            <person name="Xue C."/>
            <person name="Wang R."/>
            <person name="Manning V.A."/>
            <person name="Dhillon B."/>
            <person name="Tu Z.J."/>
            <person name="Steffenson B.J."/>
            <person name="Salamov A."/>
            <person name="Sun H."/>
            <person name="Lowry S."/>
            <person name="LaButti K."/>
            <person name="Han J."/>
            <person name="Copeland A."/>
            <person name="Lindquist E."/>
            <person name="Barry K."/>
            <person name="Schmutz J."/>
            <person name="Baker S.E."/>
            <person name="Ciuffetti L.M."/>
            <person name="Grigoriev I.V."/>
            <person name="Zhong S."/>
            <person name="Turgeon B.G."/>
        </authorList>
    </citation>
    <scope>NUCLEOTIDE SEQUENCE [LARGE SCALE GENOMIC DNA]</scope>
    <source>
        <strain evidence="4 5">26-R-13</strain>
    </source>
</reference>
<protein>
    <recommendedName>
        <fullName evidence="3">NAD-dependent epimerase/dehydratase domain-containing protein</fullName>
    </recommendedName>
</protein>
<dbReference type="Gene3D" id="3.40.50.720">
    <property type="entry name" value="NAD(P)-binding Rossmann-like Domain"/>
    <property type="match status" value="1"/>
</dbReference>
<dbReference type="Pfam" id="PF01370">
    <property type="entry name" value="Epimerase"/>
    <property type="match status" value="1"/>
</dbReference>
<sequence length="350" mass="38238">MALLGNPAVAPGSTVLVTGANGFVGAHVADQLLHQGYKVRGAVRDAIKHQWLAQLFSQKYGAGKFELVAVKDMREPGAFDDAVLGVSAIAHVASVRSMDVTPDELLRTTVAGTLACLQAAAKEPSVQRFVLTSSSAAVRSIQGYRGTDTVSSDEYDNHTLSVARNMPEDFLPMQKFMTAYFASKVAAEQAFWNWIKNNKPHFTANTVLPCTIYGSPLNVVYQGFPSTSKIPLQILDGDTDSIKHVQRFYYVHVQDVARLHVAGLIHPDTANERIFAYASPYSINEFFDIFAKFVRDYQSPGKLPGLDFPLAVIGPRQRAEALLKDLGRLGFMGLEETIVDSVQTRIKASG</sequence>
<dbReference type="PANTHER" id="PTHR10366">
    <property type="entry name" value="NAD DEPENDENT EPIMERASE/DEHYDRATASE"/>
    <property type="match status" value="1"/>
</dbReference>